<name>A0ABN8J994_9NEOP</name>
<organism evidence="4 5">
    <name type="scientific">Iphiclides podalirius</name>
    <name type="common">scarce swallowtail</name>
    <dbReference type="NCBI Taxonomy" id="110791"/>
    <lineage>
        <taxon>Eukaryota</taxon>
        <taxon>Metazoa</taxon>
        <taxon>Ecdysozoa</taxon>
        <taxon>Arthropoda</taxon>
        <taxon>Hexapoda</taxon>
        <taxon>Insecta</taxon>
        <taxon>Pterygota</taxon>
        <taxon>Neoptera</taxon>
        <taxon>Endopterygota</taxon>
        <taxon>Lepidoptera</taxon>
        <taxon>Glossata</taxon>
        <taxon>Ditrysia</taxon>
        <taxon>Papilionoidea</taxon>
        <taxon>Papilionidae</taxon>
        <taxon>Papilioninae</taxon>
        <taxon>Iphiclides</taxon>
    </lineage>
</organism>
<dbReference type="InterPro" id="IPR000072">
    <property type="entry name" value="PDGF/VEGF_dom"/>
</dbReference>
<evidence type="ECO:0000256" key="2">
    <source>
        <dbReference type="SAM" id="MobiDB-lite"/>
    </source>
</evidence>
<dbReference type="SUPFAM" id="SSF57501">
    <property type="entry name" value="Cystine-knot cytokines"/>
    <property type="match status" value="1"/>
</dbReference>
<keyword evidence="5" id="KW-1185">Reference proteome</keyword>
<feature type="region of interest" description="Disordered" evidence="2">
    <location>
        <begin position="348"/>
        <end position="384"/>
    </location>
</feature>
<dbReference type="PROSITE" id="PS50278">
    <property type="entry name" value="PDGF_2"/>
    <property type="match status" value="1"/>
</dbReference>
<dbReference type="EMBL" id="OW152821">
    <property type="protein sequence ID" value="CAH2077134.1"/>
    <property type="molecule type" value="Genomic_DNA"/>
</dbReference>
<feature type="compositionally biased region" description="Basic and acidic residues" evidence="2">
    <location>
        <begin position="360"/>
        <end position="384"/>
    </location>
</feature>
<dbReference type="Gene3D" id="2.10.90.10">
    <property type="entry name" value="Cystine-knot cytokines"/>
    <property type="match status" value="1"/>
</dbReference>
<accession>A0ABN8J994</accession>
<gene>
    <name evidence="4" type="ORF">IPOD504_LOCUS17562</name>
</gene>
<feature type="domain" description="Platelet-derived growth factor (PDGF) family profile" evidence="3">
    <location>
        <begin position="242"/>
        <end position="342"/>
    </location>
</feature>
<evidence type="ECO:0000313" key="4">
    <source>
        <dbReference type="EMBL" id="CAH2077134.1"/>
    </source>
</evidence>
<reference evidence="4" key="1">
    <citation type="submission" date="2022-03" db="EMBL/GenBank/DDBJ databases">
        <authorList>
            <person name="Martin H S."/>
        </authorList>
    </citation>
    <scope>NUCLEOTIDE SEQUENCE</scope>
</reference>
<dbReference type="Pfam" id="PF00341">
    <property type="entry name" value="PDGF"/>
    <property type="match status" value="1"/>
</dbReference>
<evidence type="ECO:0000256" key="1">
    <source>
        <dbReference type="RuleBase" id="RU003818"/>
    </source>
</evidence>
<keyword evidence="1" id="KW-0339">Growth factor</keyword>
<dbReference type="InterPro" id="IPR029034">
    <property type="entry name" value="Cystine-knot_cytokine"/>
</dbReference>
<proteinExistence type="inferred from homology"/>
<dbReference type="PANTHER" id="PTHR21719:SF1">
    <property type="entry name" value="FI06402P-RELATED"/>
    <property type="match status" value="1"/>
</dbReference>
<dbReference type="SMART" id="SM00141">
    <property type="entry name" value="PDGF"/>
    <property type="match status" value="1"/>
</dbReference>
<feature type="non-terminal residue" evidence="4">
    <location>
        <position position="1"/>
    </location>
</feature>
<dbReference type="PANTHER" id="PTHR21719">
    <property type="entry name" value="FI06402P-RELATED"/>
    <property type="match status" value="1"/>
</dbReference>
<protein>
    <recommendedName>
        <fullName evidence="3">Platelet-derived growth factor (PDGF) family profile domain-containing protein</fullName>
    </recommendedName>
</protein>
<evidence type="ECO:0000313" key="5">
    <source>
        <dbReference type="Proteomes" id="UP000837857"/>
    </source>
</evidence>
<evidence type="ECO:0000259" key="3">
    <source>
        <dbReference type="PROSITE" id="PS50278"/>
    </source>
</evidence>
<sequence length="491" mass="54720">MRPLGRLAVCSPCARATWRPCARQSCTGRGRNMSRLPLLLLFAAAHSCASAYVTEPPSFARRLDRLYEKLERFTLAPVQRRDRLGDKLNAKLDKLDALAPDRLDEDEELATMMQLFGDMSDEQVRDVVKELQKMKELPDDEKGDKLADGDYAEDWNDADTLLQDLGEGDYAMDGEDWHPLDDPEVSTFKPGSVVPSAITKIDSGYREVVLSAVDPVAATNERPRILDDSNLTPAEKAALQRSVVANMKTVLRTGTCQTPQPRWLPVRQLAPAANTVYIPACVQLHRCAPDAGCCYSEAEVCAPVDGKHVAIPFFLSKVDGTLTVARMLFFNHTSCACVSRETLQSTARARIEPQPITEGQKSKQEGDWRQPTEEPRLERDEERTAPPQLKRCTCPMLFAARTSALGACLCTCEWADAGRRRDCQSLARGREHFGLRDRVCVQRGECSPPGCDAGRYEPALGRCPPHRPRPYRRVRFHRARPRADGAADTKT</sequence>
<comment type="similarity">
    <text evidence="1">Belongs to the PDGF/VEGF growth factor family.</text>
</comment>
<dbReference type="Proteomes" id="UP000837857">
    <property type="component" value="Chromosome 9"/>
</dbReference>